<evidence type="ECO:0000313" key="2">
    <source>
        <dbReference type="WBParaSite" id="RSKR_0000118100.1"/>
    </source>
</evidence>
<dbReference type="Proteomes" id="UP000095286">
    <property type="component" value="Unplaced"/>
</dbReference>
<name>A0AC35TIZ2_9BILA</name>
<accession>A0AC35TIZ2</accession>
<evidence type="ECO:0000313" key="1">
    <source>
        <dbReference type="Proteomes" id="UP000095286"/>
    </source>
</evidence>
<sequence length="818" mass="94152">MESSVLNKTAPTLAYRAKPNLIPTGRPIYKDTPRVVLNSESNFNKKAGESSKDSESFLTKRKIEYGKYIKPKKPKDTDSPVKRKSYVSKYDFDFPVIEETENSKRRQCRHCSWQCKISRRSSTTTIKEHMNACIPRLNFHRIKKIEDRARRNSVKALEQSRTHYNLPSEMKASKYDSQFPVKQLLDGRKQRECINCGWIAVLSKRTSTTILKNHILSCVKTKNNVIEGINDMKDDDIFDSSLDNTDESDDNQIPTLQDILDNATNMPLLNDLTLLKNYSVDGIPQMDEIPIVVSEADALLTCIVSTECHSVNILSNPLFLKFLQHINPNYICPKAELVTRVYQPTIINKLHDDISTSLSGKNFAVCVNQVSSKFPKMFSLKINYLNNWIKEERTLSVIESPTPNFNDIADKIDEELHKFKINGEYVLVTNVTDIYSSKITECSVQNLVKMCDKIFTLINSYFLPVKCLIQKCEGIISAFKSESDIQQTVLKAGFFCPMGFNLKYPKHVIKHLTDLEYVFLQQSLIQVYESNRNSESDLRDFSFTFNEMKLLKGCIRLMQPLNNLLQTLLNADTPLSELLKLIAIAEREIKNCIIFSDLALEVSTKFTTFELDDKFSKPIVDDLWSNHITFDEYEFNMEECLEDVRNILVVQTNKLFKKYLQNETTQIATFLNHHGYNTSFVRKEDWLSFQNNVETKMGSISCENGNSRIANSYSEFNRYDNDQQSPSLSEIERYKVKSKLNSDMDVPAFWESNKLCLPNLYVLATQYLSVPSSTCYTQRTCNEVQNILSNCEDYNIMNHKITNNLLIALNSTHFIGPK</sequence>
<reference evidence="2" key="1">
    <citation type="submission" date="2016-11" db="UniProtKB">
        <authorList>
            <consortium name="WormBaseParasite"/>
        </authorList>
    </citation>
    <scope>IDENTIFICATION</scope>
    <source>
        <strain evidence="2">KR3021</strain>
    </source>
</reference>
<dbReference type="WBParaSite" id="RSKR_0000118100.1">
    <property type="protein sequence ID" value="RSKR_0000118100.1"/>
    <property type="gene ID" value="RSKR_0000118100"/>
</dbReference>
<organism evidence="1 2">
    <name type="scientific">Rhabditophanes sp. KR3021</name>
    <dbReference type="NCBI Taxonomy" id="114890"/>
    <lineage>
        <taxon>Eukaryota</taxon>
        <taxon>Metazoa</taxon>
        <taxon>Ecdysozoa</taxon>
        <taxon>Nematoda</taxon>
        <taxon>Chromadorea</taxon>
        <taxon>Rhabditida</taxon>
        <taxon>Tylenchina</taxon>
        <taxon>Panagrolaimomorpha</taxon>
        <taxon>Strongyloidoidea</taxon>
        <taxon>Alloionematidae</taxon>
        <taxon>Rhabditophanes</taxon>
    </lineage>
</organism>
<proteinExistence type="predicted"/>
<protein>
    <submittedName>
        <fullName evidence="2">Dimer_Tnp_hAT domain-containing protein</fullName>
    </submittedName>
</protein>